<evidence type="ECO:0000256" key="3">
    <source>
        <dbReference type="ARBA" id="ARBA00023136"/>
    </source>
</evidence>
<name>A0A644X5N4_9ZZZZ</name>
<reference evidence="6" key="1">
    <citation type="submission" date="2019-08" db="EMBL/GenBank/DDBJ databases">
        <authorList>
            <person name="Kucharzyk K."/>
            <person name="Murdoch R.W."/>
            <person name="Higgins S."/>
            <person name="Loffler F."/>
        </authorList>
    </citation>
    <scope>NUCLEOTIDE SEQUENCE</scope>
</reference>
<evidence type="ECO:0000256" key="1">
    <source>
        <dbReference type="ARBA" id="ARBA00004442"/>
    </source>
</evidence>
<dbReference type="PROSITE" id="PS51257">
    <property type="entry name" value="PROKAR_LIPOPROTEIN"/>
    <property type="match status" value="1"/>
</dbReference>
<evidence type="ECO:0000256" key="2">
    <source>
        <dbReference type="ARBA" id="ARBA00022729"/>
    </source>
</evidence>
<dbReference type="Pfam" id="PF07980">
    <property type="entry name" value="SusD_RagB"/>
    <property type="match status" value="1"/>
</dbReference>
<dbReference type="GO" id="GO:0009279">
    <property type="term" value="C:cell outer membrane"/>
    <property type="evidence" value="ECO:0007669"/>
    <property type="project" value="UniProtKB-SubCell"/>
</dbReference>
<dbReference type="EMBL" id="VSSQ01001592">
    <property type="protein sequence ID" value="MPM09623.1"/>
    <property type="molecule type" value="Genomic_DNA"/>
</dbReference>
<sequence>MKKYKYIYLYVLMALFSGCNDDFLERYPLSELAPENYFQSENELKTYTNSFYNALPVALDIFYNSPYYADDDARTTVHDEIRGVRVVPTTGGGWTWTELRRINFFLENSSKCEDKSVVAKYNGLARFFRAYFYFQKIKRFGDVPWYDTTLSVDDEGLFKARDSRTLVFDKMLEDIDFSIANLEVTKSGQLITKWTALALKSRMCLFEGTFRKYHGLEGWERILDECIKASEELMTKSGYGIHTSSHQSAYQDLFIQEEPLVKEIILARQYSPEIPFVHSVNFYTLSASYGRPGVLRSVINSYLMKDGSRFTDIPNYKTMQFYEETQNRDPRLSQTIRTPGYKRIGETVTSVPDFSTCITGYQYIKFVLEPKFDTGNCTNDMPIFRYAEVLLNYAEAKAEKGTITQSDIDKSIKLLRDRVGMPNLNVAFSNANPDPYLEGEYPNVSKGINKGVILEIRRERRIELIREGFRWDDLLRWKEGKRLERVFYGMYFPGIGTYDLDRDGKIDLEIYSGKKPATVPGRQYQKIGELVLENGEAGGQIITNPTVEKHWTEGKDYFYPIPTQERQLNQNLTQNPGWDDDSNL</sequence>
<evidence type="ECO:0000256" key="4">
    <source>
        <dbReference type="ARBA" id="ARBA00023237"/>
    </source>
</evidence>
<dbReference type="Gene3D" id="1.25.40.390">
    <property type="match status" value="1"/>
</dbReference>
<feature type="domain" description="RagB/SusD" evidence="5">
    <location>
        <begin position="290"/>
        <end position="578"/>
    </location>
</feature>
<organism evidence="6">
    <name type="scientific">bioreactor metagenome</name>
    <dbReference type="NCBI Taxonomy" id="1076179"/>
    <lineage>
        <taxon>unclassified sequences</taxon>
        <taxon>metagenomes</taxon>
        <taxon>ecological metagenomes</taxon>
    </lineage>
</organism>
<comment type="caution">
    <text evidence="6">The sequence shown here is derived from an EMBL/GenBank/DDBJ whole genome shotgun (WGS) entry which is preliminary data.</text>
</comment>
<keyword evidence="3" id="KW-0472">Membrane</keyword>
<dbReference type="InterPro" id="IPR012944">
    <property type="entry name" value="SusD_RagB_dom"/>
</dbReference>
<proteinExistence type="predicted"/>
<keyword evidence="4" id="KW-0998">Cell outer membrane</keyword>
<protein>
    <recommendedName>
        <fullName evidence="5">RagB/SusD domain-containing protein</fullName>
    </recommendedName>
</protein>
<dbReference type="SUPFAM" id="SSF48452">
    <property type="entry name" value="TPR-like"/>
    <property type="match status" value="1"/>
</dbReference>
<accession>A0A644X5N4</accession>
<comment type="subcellular location">
    <subcellularLocation>
        <location evidence="1">Cell outer membrane</location>
    </subcellularLocation>
</comment>
<dbReference type="AlphaFoldDB" id="A0A644X5N4"/>
<dbReference type="InterPro" id="IPR011990">
    <property type="entry name" value="TPR-like_helical_dom_sf"/>
</dbReference>
<keyword evidence="2" id="KW-0732">Signal</keyword>
<gene>
    <name evidence="6" type="ORF">SDC9_55944</name>
</gene>
<evidence type="ECO:0000313" key="6">
    <source>
        <dbReference type="EMBL" id="MPM09623.1"/>
    </source>
</evidence>
<evidence type="ECO:0000259" key="5">
    <source>
        <dbReference type="Pfam" id="PF07980"/>
    </source>
</evidence>